<keyword evidence="5" id="KW-0472">Membrane</keyword>
<accession>A0A8S3GC80</accession>
<feature type="non-terminal residue" evidence="6">
    <location>
        <position position="1"/>
    </location>
</feature>
<evidence type="ECO:0000256" key="1">
    <source>
        <dbReference type="ARBA" id="ARBA00004127"/>
    </source>
</evidence>
<protein>
    <submittedName>
        <fullName evidence="6">Uncharacterized protein</fullName>
    </submittedName>
</protein>
<evidence type="ECO:0000256" key="4">
    <source>
        <dbReference type="ARBA" id="ARBA00023002"/>
    </source>
</evidence>
<dbReference type="GO" id="GO:0006643">
    <property type="term" value="P:membrane lipid metabolic process"/>
    <property type="evidence" value="ECO:0007669"/>
    <property type="project" value="TreeGrafter"/>
</dbReference>
<dbReference type="GO" id="GO:0016020">
    <property type="term" value="C:membrane"/>
    <property type="evidence" value="ECO:0007669"/>
    <property type="project" value="GOC"/>
</dbReference>
<keyword evidence="3" id="KW-1133">Transmembrane helix</keyword>
<dbReference type="EMBL" id="CAJOBH010265196">
    <property type="protein sequence ID" value="CAF5160268.1"/>
    <property type="molecule type" value="Genomic_DNA"/>
</dbReference>
<gene>
    <name evidence="6" type="ORF">BYL167_LOCUS74366</name>
</gene>
<dbReference type="PANTHER" id="PTHR21624">
    <property type="entry name" value="STEROL DESATURASE-RELATED PROTEIN"/>
    <property type="match status" value="1"/>
</dbReference>
<evidence type="ECO:0000256" key="5">
    <source>
        <dbReference type="ARBA" id="ARBA00023136"/>
    </source>
</evidence>
<keyword evidence="4" id="KW-0560">Oxidoreductase</keyword>
<name>A0A8S3GC80_9BILA</name>
<comment type="subcellular location">
    <subcellularLocation>
        <location evidence="1">Endomembrane system</location>
        <topology evidence="1">Multi-pass membrane protein</topology>
    </subcellularLocation>
</comment>
<dbReference type="InterPro" id="IPR051689">
    <property type="entry name" value="Sterol_desaturase/TMEM195"/>
</dbReference>
<evidence type="ECO:0000313" key="6">
    <source>
        <dbReference type="EMBL" id="CAF5160268.1"/>
    </source>
</evidence>
<evidence type="ECO:0000313" key="7">
    <source>
        <dbReference type="Proteomes" id="UP000681967"/>
    </source>
</evidence>
<dbReference type="PANTHER" id="PTHR21624:SF1">
    <property type="entry name" value="ALKYLGLYCEROL MONOOXYGENASE"/>
    <property type="match status" value="1"/>
</dbReference>
<sequence length="86" mass="10079">MASTLTSFRAMFYLLWPSETYFERVEDVPDYVVKAVEMFFVLQLIEFFIILYQRKPVPRLNDTFGSVAAGVISRIPKLFFQSIELT</sequence>
<comment type="caution">
    <text evidence="6">The sequence shown here is derived from an EMBL/GenBank/DDBJ whole genome shotgun (WGS) entry which is preliminary data.</text>
</comment>
<evidence type="ECO:0000256" key="2">
    <source>
        <dbReference type="ARBA" id="ARBA00022692"/>
    </source>
</evidence>
<organism evidence="6 7">
    <name type="scientific">Rotaria magnacalcarata</name>
    <dbReference type="NCBI Taxonomy" id="392030"/>
    <lineage>
        <taxon>Eukaryota</taxon>
        <taxon>Metazoa</taxon>
        <taxon>Spiralia</taxon>
        <taxon>Gnathifera</taxon>
        <taxon>Rotifera</taxon>
        <taxon>Eurotatoria</taxon>
        <taxon>Bdelloidea</taxon>
        <taxon>Philodinida</taxon>
        <taxon>Philodinidae</taxon>
        <taxon>Rotaria</taxon>
    </lineage>
</organism>
<proteinExistence type="predicted"/>
<dbReference type="GO" id="GO:0005783">
    <property type="term" value="C:endoplasmic reticulum"/>
    <property type="evidence" value="ECO:0007669"/>
    <property type="project" value="TreeGrafter"/>
</dbReference>
<dbReference type="Proteomes" id="UP000681967">
    <property type="component" value="Unassembled WGS sequence"/>
</dbReference>
<reference evidence="6" key="1">
    <citation type="submission" date="2021-02" db="EMBL/GenBank/DDBJ databases">
        <authorList>
            <person name="Nowell W R."/>
        </authorList>
    </citation>
    <scope>NUCLEOTIDE SEQUENCE</scope>
</reference>
<dbReference type="AlphaFoldDB" id="A0A8S3GC80"/>
<keyword evidence="2" id="KW-0812">Transmembrane</keyword>
<dbReference type="GO" id="GO:0050479">
    <property type="term" value="F:glyceryl-ether monooxygenase activity"/>
    <property type="evidence" value="ECO:0007669"/>
    <property type="project" value="TreeGrafter"/>
</dbReference>
<evidence type="ECO:0000256" key="3">
    <source>
        <dbReference type="ARBA" id="ARBA00022989"/>
    </source>
</evidence>